<protein>
    <submittedName>
        <fullName evidence="1">Uncharacterized protein</fullName>
    </submittedName>
</protein>
<dbReference type="Proteomes" id="UP000824881">
    <property type="component" value="Unassembled WGS sequence"/>
</dbReference>
<name>A0ACB7IML7_PLECO</name>
<keyword evidence="2" id="KW-1185">Reference proteome</keyword>
<accession>A0ACB7IML7</accession>
<proteinExistence type="predicted"/>
<organism evidence="1 2">
    <name type="scientific">Pleurotus cornucopiae</name>
    <name type="common">Cornucopia mushroom</name>
    <dbReference type="NCBI Taxonomy" id="5321"/>
    <lineage>
        <taxon>Eukaryota</taxon>
        <taxon>Fungi</taxon>
        <taxon>Dikarya</taxon>
        <taxon>Basidiomycota</taxon>
        <taxon>Agaricomycotina</taxon>
        <taxon>Agaricomycetes</taxon>
        <taxon>Agaricomycetidae</taxon>
        <taxon>Agaricales</taxon>
        <taxon>Pleurotineae</taxon>
        <taxon>Pleurotaceae</taxon>
        <taxon>Pleurotus</taxon>
    </lineage>
</organism>
<dbReference type="EMBL" id="WQMT02000009">
    <property type="protein sequence ID" value="KAG9219462.1"/>
    <property type="molecule type" value="Genomic_DNA"/>
</dbReference>
<evidence type="ECO:0000313" key="2">
    <source>
        <dbReference type="Proteomes" id="UP000824881"/>
    </source>
</evidence>
<sequence>MCTERVSDRRDSRNPPSKPLPRTSVVRTKLENYDHDFDEENPWLDGLSPESAIQPDLCWTLRRFEDGSRRMRQSGEEWPYRSDPHNDSYVYFYDFRGVGDPPNDVGYVGDVYMTEDLDVWVCQGTQPDSEERTWIRKWSKDMGPSTPVEHPLLQDRYLWFRSSSSASVGPYWYGRKILANNNMSPTRSYDFSPTIQTMFQVEAAAAAMLSSSGKSSLKRKQVHLCHEDDDDYGTPKTKTASSHKRLRSPVTDSDEDEDDVVSDDFVISKYKEIYVREQTATRKYISELGKKIKALQLERLTYQQQFDGLKKSQVRSERKLKAEIDQLKEENLQLRTEKDKTNEDLRKQVAGLTAQKENLFTHVRAMVSLDVQAPIEASEGSS</sequence>
<evidence type="ECO:0000313" key="1">
    <source>
        <dbReference type="EMBL" id="KAG9219462.1"/>
    </source>
</evidence>
<comment type="caution">
    <text evidence="1">The sequence shown here is derived from an EMBL/GenBank/DDBJ whole genome shotgun (WGS) entry which is preliminary data.</text>
</comment>
<reference evidence="1 2" key="1">
    <citation type="journal article" date="2021" name="Appl. Environ. Microbiol.">
        <title>Genetic linkage and physical mapping for an oyster mushroom Pleurotus cornucopiae and QTL analysis for the trait cap color.</title>
        <authorList>
            <person name="Zhang Y."/>
            <person name="Gao W."/>
            <person name="Sonnenberg A."/>
            <person name="Chen Q."/>
            <person name="Zhang J."/>
            <person name="Huang C."/>
        </authorList>
    </citation>
    <scope>NUCLEOTIDE SEQUENCE [LARGE SCALE GENOMIC DNA]</scope>
    <source>
        <strain evidence="1">CCMSSC00406</strain>
    </source>
</reference>
<gene>
    <name evidence="1" type="ORF">CCMSSC00406_0005356</name>
</gene>